<comment type="caution">
    <text evidence="1">The sequence shown here is derived from an EMBL/GenBank/DDBJ whole genome shotgun (WGS) entry which is preliminary data.</text>
</comment>
<dbReference type="Proteomes" id="UP001162992">
    <property type="component" value="Chromosome 20"/>
</dbReference>
<proteinExistence type="predicted"/>
<reference evidence="2" key="1">
    <citation type="journal article" date="2024" name="Proc. Natl. Acad. Sci. U.S.A.">
        <title>Extraordinary preservation of gene collinearity over three hundred million years revealed in homosporous lycophytes.</title>
        <authorList>
            <person name="Li C."/>
            <person name="Wickell D."/>
            <person name="Kuo L.Y."/>
            <person name="Chen X."/>
            <person name="Nie B."/>
            <person name="Liao X."/>
            <person name="Peng D."/>
            <person name="Ji J."/>
            <person name="Jenkins J."/>
            <person name="Williams M."/>
            <person name="Shu S."/>
            <person name="Plott C."/>
            <person name="Barry K."/>
            <person name="Rajasekar S."/>
            <person name="Grimwood J."/>
            <person name="Han X."/>
            <person name="Sun S."/>
            <person name="Hou Z."/>
            <person name="He W."/>
            <person name="Dai G."/>
            <person name="Sun C."/>
            <person name="Schmutz J."/>
            <person name="Leebens-Mack J.H."/>
            <person name="Li F.W."/>
            <person name="Wang L."/>
        </authorList>
    </citation>
    <scope>NUCLEOTIDE SEQUENCE [LARGE SCALE GENOMIC DNA]</scope>
    <source>
        <strain evidence="2">cv. PW_Plant_1</strain>
    </source>
</reference>
<accession>A0ACC2AQ74</accession>
<sequence>MEFFSVDRLVEQKLVKGCPFPLLILPMDVSKKDPESLASAIHKNRQWLDDCLLQCRAMLFRGFELNNALDFDKIVKAFGYREHKYEAGEDERETVVGRVLTVNFSSSVLLSFHNEMAYLDSYPDILMFFCDVEPAVGGNTPIVSGLRVLERMTQEWPDFVAKLREKGVTYVKYYEAKDKDKAIARSERTTSTTLEFLPDGRVIETFVPRSGIAKEVGSGLEVFFNSMAVVYLWKGTHKLCFGDGSEMPVEALDAYLRILDEEKVSFQWKKGDVLVLDNIATMHAREKFKPPRLILASLCNRTTVAA</sequence>
<organism evidence="1 2">
    <name type="scientific">Diphasiastrum complanatum</name>
    <name type="common">Issler's clubmoss</name>
    <name type="synonym">Lycopodium complanatum</name>
    <dbReference type="NCBI Taxonomy" id="34168"/>
    <lineage>
        <taxon>Eukaryota</taxon>
        <taxon>Viridiplantae</taxon>
        <taxon>Streptophyta</taxon>
        <taxon>Embryophyta</taxon>
        <taxon>Tracheophyta</taxon>
        <taxon>Lycopodiopsida</taxon>
        <taxon>Lycopodiales</taxon>
        <taxon>Lycopodiaceae</taxon>
        <taxon>Lycopodioideae</taxon>
        <taxon>Diphasiastrum</taxon>
    </lineage>
</organism>
<dbReference type="EMBL" id="CM055111">
    <property type="protein sequence ID" value="KAJ7519697.1"/>
    <property type="molecule type" value="Genomic_DNA"/>
</dbReference>
<evidence type="ECO:0000313" key="1">
    <source>
        <dbReference type="EMBL" id="KAJ7519697.1"/>
    </source>
</evidence>
<evidence type="ECO:0000313" key="2">
    <source>
        <dbReference type="Proteomes" id="UP001162992"/>
    </source>
</evidence>
<gene>
    <name evidence="1" type="ORF">O6H91_20G051400</name>
</gene>
<name>A0ACC2AQ74_DIPCM</name>
<protein>
    <submittedName>
        <fullName evidence="1">Uncharacterized protein</fullName>
    </submittedName>
</protein>
<keyword evidence="2" id="KW-1185">Reference proteome</keyword>